<dbReference type="EMBL" id="WVTB01000066">
    <property type="protein sequence ID" value="KAF3802012.1"/>
    <property type="molecule type" value="Genomic_DNA"/>
</dbReference>
<name>A0A8H4CDX5_COLGL</name>
<evidence type="ECO:0000259" key="2">
    <source>
        <dbReference type="Pfam" id="PF26640"/>
    </source>
</evidence>
<organism evidence="3 4">
    <name type="scientific">Colletotrichum gloeosporioides</name>
    <name type="common">Anthracnose fungus</name>
    <name type="synonym">Glomerella cingulata</name>
    <dbReference type="NCBI Taxonomy" id="474922"/>
    <lineage>
        <taxon>Eukaryota</taxon>
        <taxon>Fungi</taxon>
        <taxon>Dikarya</taxon>
        <taxon>Ascomycota</taxon>
        <taxon>Pezizomycotina</taxon>
        <taxon>Sordariomycetes</taxon>
        <taxon>Hypocreomycetidae</taxon>
        <taxon>Glomerellales</taxon>
        <taxon>Glomerellaceae</taxon>
        <taxon>Colletotrichum</taxon>
        <taxon>Colletotrichum gloeosporioides species complex</taxon>
    </lineage>
</organism>
<dbReference type="RefSeq" id="XP_045261171.1">
    <property type="nucleotide sequence ID" value="XM_045415049.1"/>
</dbReference>
<gene>
    <name evidence="3" type="ORF">GCG54_00015236</name>
</gene>
<proteinExistence type="predicted"/>
<reference evidence="3" key="1">
    <citation type="journal article" date="2020" name="Phytopathology">
        <title>Genome sequence and comparative analysis of Colletotrichum gloeosporioides isolated from Liriodendron leaves.</title>
        <authorList>
            <person name="Fu F.F."/>
            <person name="Hao Z."/>
            <person name="Wang P."/>
            <person name="Lu Y."/>
            <person name="Xue L.J."/>
            <person name="Wei G."/>
            <person name="Tian Y."/>
            <person name="Baishi H."/>
            <person name="Xu H."/>
            <person name="Shi J."/>
            <person name="Cheng T."/>
            <person name="Wang G."/>
            <person name="Yi Y."/>
            <person name="Chen J."/>
        </authorList>
    </citation>
    <scope>NUCLEOTIDE SEQUENCE</scope>
    <source>
        <strain evidence="3">Lc1</strain>
    </source>
</reference>
<reference evidence="3" key="2">
    <citation type="submission" date="2020-03" db="EMBL/GenBank/DDBJ databases">
        <authorList>
            <person name="Fu F.-F."/>
            <person name="Chen J."/>
        </authorList>
    </citation>
    <scope>NUCLEOTIDE SEQUENCE</scope>
    <source>
        <strain evidence="3">Lc1</strain>
    </source>
</reference>
<dbReference type="InterPro" id="IPR058525">
    <property type="entry name" value="DUF8212"/>
</dbReference>
<feature type="domain" description="DUF8212" evidence="2">
    <location>
        <begin position="201"/>
        <end position="227"/>
    </location>
</feature>
<sequence>MWLINTRSLALEEISDPASVEYAILSHTWEDDEISFQDIRSPNADDARRKAGFSKVAKTCELARQRHIEFAWIDTCCIDKSSSAELSEAINSMFTWYKLSTVCFVFLSDLSPSKDSESQQTLGKCRWFSRGWTLQELIAPRHVEFYDSTWKRFSRKANIPVAVKMSWAAERQTKRIEDRAYSLLGIFDINMPMIYGEGHKSFRRLQEEIAKETGDLSLFAWRGPSAGAKGYQEYRGSFARNMTEFLTCSNM</sequence>
<dbReference type="AlphaFoldDB" id="A0A8H4CDX5"/>
<protein>
    <submittedName>
        <fullName evidence="3">Vegetative incompatibility protein HET-E-1</fullName>
    </submittedName>
</protein>
<dbReference type="GeneID" id="69022341"/>
<evidence type="ECO:0000313" key="3">
    <source>
        <dbReference type="EMBL" id="KAF3802012.1"/>
    </source>
</evidence>
<dbReference type="Pfam" id="PF26640">
    <property type="entry name" value="DUF8212"/>
    <property type="match status" value="1"/>
</dbReference>
<dbReference type="Proteomes" id="UP000613401">
    <property type="component" value="Unassembled WGS sequence"/>
</dbReference>
<dbReference type="Pfam" id="PF06985">
    <property type="entry name" value="HET"/>
    <property type="match status" value="1"/>
</dbReference>
<dbReference type="PANTHER" id="PTHR10622">
    <property type="entry name" value="HET DOMAIN-CONTAINING PROTEIN"/>
    <property type="match status" value="1"/>
</dbReference>
<evidence type="ECO:0000313" key="4">
    <source>
        <dbReference type="Proteomes" id="UP000613401"/>
    </source>
</evidence>
<dbReference type="InterPro" id="IPR010730">
    <property type="entry name" value="HET"/>
</dbReference>
<evidence type="ECO:0000259" key="1">
    <source>
        <dbReference type="Pfam" id="PF06985"/>
    </source>
</evidence>
<dbReference type="PANTHER" id="PTHR10622:SF12">
    <property type="entry name" value="HET DOMAIN-CONTAINING PROTEIN"/>
    <property type="match status" value="1"/>
</dbReference>
<accession>A0A8H4CDX5</accession>
<keyword evidence="4" id="KW-1185">Reference proteome</keyword>
<comment type="caution">
    <text evidence="3">The sequence shown here is derived from an EMBL/GenBank/DDBJ whole genome shotgun (WGS) entry which is preliminary data.</text>
</comment>
<feature type="domain" description="Heterokaryon incompatibility" evidence="1">
    <location>
        <begin position="22"/>
        <end position="114"/>
    </location>
</feature>